<sequence>MLKNPSKEILTPSSKANGRKHAFSRQQLLKHLALLNTMPSPLPSTLPPSPPASRSASPVAGPSAKRKPDVGLDSDNKPKRLRTDSSASAHRVSHLPRPELAEDGEVADDHNVSHPLASRAIILPDSSFVPIRRPKRGHTHNVQVIPTLHDKYHQAGRKLKYSGDARFWSTYPPSHKEYRSITNAPPPNSLYHIHGGMVAKLELMEALVMFVYSLWCKDYGRGVVNPETWLTMDAYISWCKSKWTPEEGSSDVEKAFYGLMYVFASVFSVHCV</sequence>
<feature type="compositionally biased region" description="Basic and acidic residues" evidence="1">
    <location>
        <begin position="66"/>
        <end position="83"/>
    </location>
</feature>
<dbReference type="OrthoDB" id="3238644at2759"/>
<comment type="caution">
    <text evidence="2">The sequence shown here is derived from an EMBL/GenBank/DDBJ whole genome shotgun (WGS) entry which is preliminary data.</text>
</comment>
<evidence type="ECO:0000313" key="2">
    <source>
        <dbReference type="EMBL" id="KAF9066144.1"/>
    </source>
</evidence>
<dbReference type="AlphaFoldDB" id="A0A9P5PMW8"/>
<protein>
    <submittedName>
        <fullName evidence="2">Uncharacterized protein</fullName>
    </submittedName>
</protein>
<reference evidence="2" key="1">
    <citation type="submission" date="2020-11" db="EMBL/GenBank/DDBJ databases">
        <authorList>
            <consortium name="DOE Joint Genome Institute"/>
            <person name="Ahrendt S."/>
            <person name="Riley R."/>
            <person name="Andreopoulos W."/>
            <person name="Labutti K."/>
            <person name="Pangilinan J."/>
            <person name="Ruiz-Duenas F.J."/>
            <person name="Barrasa J.M."/>
            <person name="Sanchez-Garcia M."/>
            <person name="Camarero S."/>
            <person name="Miyauchi S."/>
            <person name="Serrano A."/>
            <person name="Linde D."/>
            <person name="Babiker R."/>
            <person name="Drula E."/>
            <person name="Ayuso-Fernandez I."/>
            <person name="Pacheco R."/>
            <person name="Padilla G."/>
            <person name="Ferreira P."/>
            <person name="Barriuso J."/>
            <person name="Kellner H."/>
            <person name="Castanera R."/>
            <person name="Alfaro M."/>
            <person name="Ramirez L."/>
            <person name="Pisabarro A.G."/>
            <person name="Kuo A."/>
            <person name="Tritt A."/>
            <person name="Lipzen A."/>
            <person name="He G."/>
            <person name="Yan M."/>
            <person name="Ng V."/>
            <person name="Cullen D."/>
            <person name="Martin F."/>
            <person name="Rosso M.-N."/>
            <person name="Henrissat B."/>
            <person name="Hibbett D."/>
            <person name="Martinez A.T."/>
            <person name="Grigoriev I.V."/>
        </authorList>
    </citation>
    <scope>NUCLEOTIDE SEQUENCE</scope>
    <source>
        <strain evidence="2">AH 40177</strain>
    </source>
</reference>
<gene>
    <name evidence="2" type="ORF">BDP27DRAFT_1050400</name>
</gene>
<dbReference type="Proteomes" id="UP000772434">
    <property type="component" value="Unassembled WGS sequence"/>
</dbReference>
<feature type="compositionally biased region" description="Pro residues" evidence="1">
    <location>
        <begin position="40"/>
        <end position="51"/>
    </location>
</feature>
<feature type="region of interest" description="Disordered" evidence="1">
    <location>
        <begin position="1"/>
        <end position="106"/>
    </location>
</feature>
<proteinExistence type="predicted"/>
<evidence type="ECO:0000313" key="3">
    <source>
        <dbReference type="Proteomes" id="UP000772434"/>
    </source>
</evidence>
<keyword evidence="3" id="KW-1185">Reference proteome</keyword>
<feature type="compositionally biased region" description="Low complexity" evidence="1">
    <location>
        <begin position="52"/>
        <end position="63"/>
    </location>
</feature>
<dbReference type="EMBL" id="JADNRY010000092">
    <property type="protein sequence ID" value="KAF9066144.1"/>
    <property type="molecule type" value="Genomic_DNA"/>
</dbReference>
<name>A0A9P5PMW8_9AGAR</name>
<organism evidence="2 3">
    <name type="scientific">Rhodocollybia butyracea</name>
    <dbReference type="NCBI Taxonomy" id="206335"/>
    <lineage>
        <taxon>Eukaryota</taxon>
        <taxon>Fungi</taxon>
        <taxon>Dikarya</taxon>
        <taxon>Basidiomycota</taxon>
        <taxon>Agaricomycotina</taxon>
        <taxon>Agaricomycetes</taxon>
        <taxon>Agaricomycetidae</taxon>
        <taxon>Agaricales</taxon>
        <taxon>Marasmiineae</taxon>
        <taxon>Omphalotaceae</taxon>
        <taxon>Rhodocollybia</taxon>
    </lineage>
</organism>
<evidence type="ECO:0000256" key="1">
    <source>
        <dbReference type="SAM" id="MobiDB-lite"/>
    </source>
</evidence>
<accession>A0A9P5PMW8</accession>